<name>K0KIZ3_WICCF</name>
<feature type="region of interest" description="Disordered" evidence="1">
    <location>
        <begin position="42"/>
        <end position="70"/>
    </location>
</feature>
<evidence type="ECO:0000313" key="3">
    <source>
        <dbReference type="Proteomes" id="UP000009328"/>
    </source>
</evidence>
<dbReference type="EMBL" id="CAIF01000020">
    <property type="protein sequence ID" value="CCH41419.1"/>
    <property type="molecule type" value="Genomic_DNA"/>
</dbReference>
<protein>
    <submittedName>
        <fullName evidence="2">Uncharacterized protein</fullName>
    </submittedName>
</protein>
<dbReference type="AlphaFoldDB" id="K0KIZ3"/>
<evidence type="ECO:0000256" key="1">
    <source>
        <dbReference type="SAM" id="MobiDB-lite"/>
    </source>
</evidence>
<dbReference type="Proteomes" id="UP000009328">
    <property type="component" value="Unassembled WGS sequence"/>
</dbReference>
<keyword evidence="3" id="KW-1185">Reference proteome</keyword>
<organism evidence="2 3">
    <name type="scientific">Wickerhamomyces ciferrii (strain ATCC 14091 / BCRC 22168 / CBS 111 / JCM 3599 / NBRC 0793 / NRRL Y-1031 F-60-10)</name>
    <name type="common">Yeast</name>
    <name type="synonym">Pichia ciferrii</name>
    <dbReference type="NCBI Taxonomy" id="1206466"/>
    <lineage>
        <taxon>Eukaryota</taxon>
        <taxon>Fungi</taxon>
        <taxon>Dikarya</taxon>
        <taxon>Ascomycota</taxon>
        <taxon>Saccharomycotina</taxon>
        <taxon>Saccharomycetes</taxon>
        <taxon>Phaffomycetales</taxon>
        <taxon>Wickerhamomycetaceae</taxon>
        <taxon>Wickerhamomyces</taxon>
    </lineage>
</organism>
<dbReference type="InParanoid" id="K0KIZ3"/>
<sequence length="238" mass="26929">MKHNFITKLNTIIKRSKKIPHYERQPIELIDNTSAECTTRAATITGSSSSSDEKSLANDEDYSENLSSDDAASMFVQNNDLVDDSREASETTIDAENSDEAASMYVHNPSTTIIAGHGDLVRIDNEPEVYIYESYSAGGNDNGDVQSVTDASLQKSDSYESIGLIISSKYDKEGKTEKIEYRDKYEYQQCYLKFGVVTDEEREKYRERVQIANVNYQKEFNIKNFQPSYDPLSKKLAI</sequence>
<reference evidence="2 3" key="1">
    <citation type="journal article" date="2012" name="Eukaryot. Cell">
        <title>Draft genome sequence of Wickerhamomyces ciferrii NRRL Y-1031 F-60-10.</title>
        <authorList>
            <person name="Schneider J."/>
            <person name="Andrea H."/>
            <person name="Blom J."/>
            <person name="Jaenicke S."/>
            <person name="Ruckert C."/>
            <person name="Schorsch C."/>
            <person name="Szczepanowski R."/>
            <person name="Farwick M."/>
            <person name="Goesmann A."/>
            <person name="Puhler A."/>
            <person name="Schaffer S."/>
            <person name="Tauch A."/>
            <person name="Kohler T."/>
            <person name="Brinkrolf K."/>
        </authorList>
    </citation>
    <scope>NUCLEOTIDE SEQUENCE [LARGE SCALE GENOMIC DNA]</scope>
    <source>
        <strain evidence="3">ATCC 14091 / BCRC 22168 / CBS 111 / JCM 3599 / NBRC 0793 / NRRL Y-1031 F-60-10</strain>
    </source>
</reference>
<dbReference type="HOGENOM" id="CLU_1166637_0_0_1"/>
<gene>
    <name evidence="2" type="ORF">BN7_960</name>
</gene>
<comment type="caution">
    <text evidence="2">The sequence shown here is derived from an EMBL/GenBank/DDBJ whole genome shotgun (WGS) entry which is preliminary data.</text>
</comment>
<accession>K0KIZ3</accession>
<proteinExistence type="predicted"/>
<evidence type="ECO:0000313" key="2">
    <source>
        <dbReference type="EMBL" id="CCH41419.1"/>
    </source>
</evidence>